<dbReference type="Gene3D" id="3.40.50.1820">
    <property type="entry name" value="alpha/beta hydrolase"/>
    <property type="match status" value="1"/>
</dbReference>
<dbReference type="InterPro" id="IPR051044">
    <property type="entry name" value="MAG_DAG_Lipase"/>
</dbReference>
<keyword evidence="2" id="KW-0378">Hydrolase</keyword>
<proteinExistence type="predicted"/>
<organism evidence="2 3">
    <name type="scientific">Cellulomonas fulva</name>
    <dbReference type="NCBI Taxonomy" id="2835530"/>
    <lineage>
        <taxon>Bacteria</taxon>
        <taxon>Bacillati</taxon>
        <taxon>Actinomycetota</taxon>
        <taxon>Actinomycetes</taxon>
        <taxon>Micrococcales</taxon>
        <taxon>Cellulomonadaceae</taxon>
        <taxon>Cellulomonas</taxon>
    </lineage>
</organism>
<comment type="caution">
    <text evidence="2">The sequence shown here is derived from an EMBL/GenBank/DDBJ whole genome shotgun (WGS) entry which is preliminary data.</text>
</comment>
<evidence type="ECO:0000259" key="1">
    <source>
        <dbReference type="Pfam" id="PF12146"/>
    </source>
</evidence>
<accession>A0ABS5TVQ9</accession>
<keyword evidence="3" id="KW-1185">Reference proteome</keyword>
<evidence type="ECO:0000313" key="2">
    <source>
        <dbReference type="EMBL" id="MBT0993228.1"/>
    </source>
</evidence>
<dbReference type="EMBL" id="JAHBOH010000001">
    <property type="protein sequence ID" value="MBT0993228.1"/>
    <property type="molecule type" value="Genomic_DNA"/>
</dbReference>
<dbReference type="SUPFAM" id="SSF53474">
    <property type="entry name" value="alpha/beta-Hydrolases"/>
    <property type="match status" value="1"/>
</dbReference>
<reference evidence="2 3" key="1">
    <citation type="submission" date="2021-05" db="EMBL/GenBank/DDBJ databases">
        <title>Description of Cellulomonas sp. DKR-3 sp. nov.</title>
        <authorList>
            <person name="Dahal R.H."/>
            <person name="Chaudhary D.K."/>
        </authorList>
    </citation>
    <scope>NUCLEOTIDE SEQUENCE [LARGE SCALE GENOMIC DNA]</scope>
    <source>
        <strain evidence="2 3">DKR-3</strain>
    </source>
</reference>
<dbReference type="Pfam" id="PF12146">
    <property type="entry name" value="Hydrolase_4"/>
    <property type="match status" value="1"/>
</dbReference>
<dbReference type="Proteomes" id="UP000722125">
    <property type="component" value="Unassembled WGS sequence"/>
</dbReference>
<sequence length="326" mass="35917">MPPAAEDGWAPDVLGPGYEVRTLPLADDDEGEVVASLVRYRPPRDEALRPARALLYVHGWSDYFFQTELAEHWDARGVAFYALDLRKYGRSLRDHQTPGYVDDLVVYDEELAAALDAIRADLGAHVRIMPMGHSTGGLVVSLWADRHPGQISGIVLTSPWLELQGSGLLRHVSSPAIAQIARFQPKVALPNVDPGFYSRTVSAASGGEWTFDERWRPTPSFPVRAGWLAAVMTGHALVARGLHVDVPILMAASTHSLISPRWSEAMRTSDVVLDVELLARRAVQLGPTVTVVRVRGGVHDLTLSAPDVRARFYAELDRWSTAYAWT</sequence>
<dbReference type="InterPro" id="IPR029058">
    <property type="entry name" value="AB_hydrolase_fold"/>
</dbReference>
<dbReference type="PANTHER" id="PTHR11614">
    <property type="entry name" value="PHOSPHOLIPASE-RELATED"/>
    <property type="match status" value="1"/>
</dbReference>
<evidence type="ECO:0000313" key="3">
    <source>
        <dbReference type="Proteomes" id="UP000722125"/>
    </source>
</evidence>
<protein>
    <submittedName>
        <fullName evidence="2">Alpha/beta hydrolase</fullName>
    </submittedName>
</protein>
<feature type="domain" description="Serine aminopeptidase S33" evidence="1">
    <location>
        <begin position="50"/>
        <end position="252"/>
    </location>
</feature>
<gene>
    <name evidence="2" type="ORF">KIN34_02850</name>
</gene>
<name>A0ABS5TVQ9_9CELL</name>
<dbReference type="GO" id="GO:0016787">
    <property type="term" value="F:hydrolase activity"/>
    <property type="evidence" value="ECO:0007669"/>
    <property type="project" value="UniProtKB-KW"/>
</dbReference>
<dbReference type="InterPro" id="IPR022742">
    <property type="entry name" value="Hydrolase_4"/>
</dbReference>